<accession>A0A9P6Q5V3</accession>
<dbReference type="OrthoDB" id="2499658at2759"/>
<name>A0A9P6Q5V3_9FUNG</name>
<evidence type="ECO:0000313" key="1">
    <source>
        <dbReference type="EMBL" id="KAG0260232.1"/>
    </source>
</evidence>
<evidence type="ECO:0000313" key="2">
    <source>
        <dbReference type="Proteomes" id="UP000726737"/>
    </source>
</evidence>
<dbReference type="Proteomes" id="UP000726737">
    <property type="component" value="Unassembled WGS sequence"/>
</dbReference>
<protein>
    <submittedName>
        <fullName evidence="1">Uncharacterized protein</fullName>
    </submittedName>
</protein>
<dbReference type="EMBL" id="JAAAJA010000161">
    <property type="protein sequence ID" value="KAG0260232.1"/>
    <property type="molecule type" value="Genomic_DNA"/>
</dbReference>
<dbReference type="AlphaFoldDB" id="A0A9P6Q5V3"/>
<comment type="caution">
    <text evidence="1">The sequence shown here is derived from an EMBL/GenBank/DDBJ whole genome shotgun (WGS) entry which is preliminary data.</text>
</comment>
<proteinExistence type="predicted"/>
<sequence length="178" mass="20337">MEEVVNLEQEPSLRGLPSRILRRPPQPLSAQEIHSSNFISEEEFAVLVDEYLMSLSPKKREKALLTNTMYQKILMVLLQPKNTHVSTAQFRFWVKKMFTLTTTRTHHIVCHGGNPVATKECLYDVLVYCHRKRSHGGRDKTSAETFFIFAALTGTATLLLGTQRAHRPLREALSALFK</sequence>
<gene>
    <name evidence="1" type="ORF">BG011_002063</name>
</gene>
<reference evidence="1" key="1">
    <citation type="journal article" date="2020" name="Fungal Divers.">
        <title>Resolving the Mortierellaceae phylogeny through synthesis of multi-gene phylogenetics and phylogenomics.</title>
        <authorList>
            <person name="Vandepol N."/>
            <person name="Liber J."/>
            <person name="Desiro A."/>
            <person name="Na H."/>
            <person name="Kennedy M."/>
            <person name="Barry K."/>
            <person name="Grigoriev I.V."/>
            <person name="Miller A.N."/>
            <person name="O'Donnell K."/>
            <person name="Stajich J.E."/>
            <person name="Bonito G."/>
        </authorList>
    </citation>
    <scope>NUCLEOTIDE SEQUENCE</scope>
    <source>
        <strain evidence="1">KOD948</strain>
    </source>
</reference>
<keyword evidence="2" id="KW-1185">Reference proteome</keyword>
<organism evidence="1 2">
    <name type="scientific">Mortierella polycephala</name>
    <dbReference type="NCBI Taxonomy" id="41804"/>
    <lineage>
        <taxon>Eukaryota</taxon>
        <taxon>Fungi</taxon>
        <taxon>Fungi incertae sedis</taxon>
        <taxon>Mucoromycota</taxon>
        <taxon>Mortierellomycotina</taxon>
        <taxon>Mortierellomycetes</taxon>
        <taxon>Mortierellales</taxon>
        <taxon>Mortierellaceae</taxon>
        <taxon>Mortierella</taxon>
    </lineage>
</organism>